<gene>
    <name evidence="2" type="ORF">CFX1CAM_0075</name>
</gene>
<reference evidence="3" key="1">
    <citation type="submission" date="2017-05" db="EMBL/GenBank/DDBJ databases">
        <authorList>
            <person name="Kirkegaard R."/>
            <person name="Mcilroy J S."/>
        </authorList>
    </citation>
    <scope>NUCLEOTIDE SEQUENCE [LARGE SCALE GENOMIC DNA]</scope>
</reference>
<dbReference type="Proteomes" id="UP000195514">
    <property type="component" value="Chromosome I"/>
</dbReference>
<keyword evidence="1" id="KW-0732">Signal</keyword>
<evidence type="ECO:0000256" key="1">
    <source>
        <dbReference type="SAM" id="SignalP"/>
    </source>
</evidence>
<feature type="signal peptide" evidence="1">
    <location>
        <begin position="1"/>
        <end position="18"/>
    </location>
</feature>
<keyword evidence="3" id="KW-1185">Reference proteome</keyword>
<evidence type="ECO:0000313" key="3">
    <source>
        <dbReference type="Proteomes" id="UP000195514"/>
    </source>
</evidence>
<accession>A0A1Y6K0H4</accession>
<feature type="chain" id="PRO_5012079850" description="Lipoprotein" evidence="1">
    <location>
        <begin position="19"/>
        <end position="236"/>
    </location>
</feature>
<evidence type="ECO:0008006" key="4">
    <source>
        <dbReference type="Google" id="ProtNLM"/>
    </source>
</evidence>
<evidence type="ECO:0000313" key="2">
    <source>
        <dbReference type="EMBL" id="SMX53141.1"/>
    </source>
</evidence>
<dbReference type="PROSITE" id="PS51257">
    <property type="entry name" value="PROKAR_LIPOPROTEIN"/>
    <property type="match status" value="1"/>
</dbReference>
<sequence length="236" mass="26237">MKKAFSTLFLLIFMVLSACSPSPVKDPISSVDVQTEIAPISPAEDSGEVGYPVAAESVMPIYAYPVGTEMEDLPLEEIAEIVVQALAVRDLATVARFVHPELGVCFSPYTYVKGDNPVFLPDQLPELVGSTSVYLWGTFDGSGEPIEMTFDEYFDRFLFSADFSNPEEMAVNEQIGRGNTINNIAEFFPGSTFIEYHFSGFEEEYGGMDWVSLRLVFVQEGGQWYLVGLVNDRWTI</sequence>
<proteinExistence type="predicted"/>
<dbReference type="OrthoDB" id="163531at2"/>
<organism evidence="2 3">
    <name type="scientific">Candidatus Brevifilum fermentans</name>
    <dbReference type="NCBI Taxonomy" id="1986204"/>
    <lineage>
        <taxon>Bacteria</taxon>
        <taxon>Bacillati</taxon>
        <taxon>Chloroflexota</taxon>
        <taxon>Anaerolineae</taxon>
        <taxon>Anaerolineales</taxon>
        <taxon>Anaerolineaceae</taxon>
        <taxon>Candidatus Brevifilum</taxon>
    </lineage>
</organism>
<protein>
    <recommendedName>
        <fullName evidence="4">Lipoprotein</fullName>
    </recommendedName>
</protein>
<name>A0A1Y6K0H4_9CHLR</name>
<dbReference type="RefSeq" id="WP_087861099.1">
    <property type="nucleotide sequence ID" value="NZ_LT859958.1"/>
</dbReference>
<dbReference type="EMBL" id="LT859958">
    <property type="protein sequence ID" value="SMX53141.1"/>
    <property type="molecule type" value="Genomic_DNA"/>
</dbReference>
<dbReference type="KEGG" id="abat:CFX1CAM_0075"/>
<dbReference type="AlphaFoldDB" id="A0A1Y6K0H4"/>